<dbReference type="Proteomes" id="UP000593915">
    <property type="component" value="Chromosome"/>
</dbReference>
<accession>A0A7S6WM20</accession>
<keyword evidence="1" id="KW-1133">Transmembrane helix</keyword>
<keyword evidence="1" id="KW-0472">Membrane</keyword>
<keyword evidence="1" id="KW-0812">Transmembrane</keyword>
<dbReference type="GeneID" id="301091285"/>
<dbReference type="EMBL" id="CP061839">
    <property type="protein sequence ID" value="QOW59665.1"/>
    <property type="molecule type" value="Genomic_DNA"/>
</dbReference>
<dbReference type="AlphaFoldDB" id="A0A7S6WM20"/>
<proteinExistence type="predicted"/>
<gene>
    <name evidence="2" type="ORF">IFE08_07190</name>
</gene>
<organism evidence="2 3">
    <name type="scientific">Treponema pedis</name>
    <dbReference type="NCBI Taxonomy" id="409322"/>
    <lineage>
        <taxon>Bacteria</taxon>
        <taxon>Pseudomonadati</taxon>
        <taxon>Spirochaetota</taxon>
        <taxon>Spirochaetia</taxon>
        <taxon>Spirochaetales</taxon>
        <taxon>Treponemataceae</taxon>
        <taxon>Treponema</taxon>
    </lineage>
</organism>
<feature type="transmembrane region" description="Helical" evidence="1">
    <location>
        <begin position="21"/>
        <end position="45"/>
    </location>
</feature>
<name>A0A7S6WM20_9SPIR</name>
<protein>
    <submittedName>
        <fullName evidence="2">Uncharacterized protein</fullName>
    </submittedName>
</protein>
<evidence type="ECO:0000313" key="2">
    <source>
        <dbReference type="EMBL" id="QOW59665.1"/>
    </source>
</evidence>
<dbReference type="RefSeq" id="WP_020965649.1">
    <property type="nucleotide sequence ID" value="NZ_CP061839.1"/>
</dbReference>
<sequence length="47" mass="5458">MEYHVFKKPRIKNGKNQNNMNLYQTVLKIPQAGISTSVIFIFYVLGN</sequence>
<evidence type="ECO:0000313" key="3">
    <source>
        <dbReference type="Proteomes" id="UP000593915"/>
    </source>
</evidence>
<evidence type="ECO:0000256" key="1">
    <source>
        <dbReference type="SAM" id="Phobius"/>
    </source>
</evidence>
<reference evidence="2 3" key="1">
    <citation type="submission" date="2020-09" db="EMBL/GenBank/DDBJ databases">
        <title>Characterization of Treponema spp. from bovine digital dermatitis in Korea.</title>
        <authorList>
            <person name="Espiritu H.M."/>
            <person name="Cho Y.I."/>
            <person name="Mamuad L."/>
        </authorList>
    </citation>
    <scope>NUCLEOTIDE SEQUENCE [LARGE SCALE GENOMIC DNA]</scope>
    <source>
        <strain evidence="2 3">KS1</strain>
    </source>
</reference>